<protein>
    <submittedName>
        <fullName evidence="2">Uncharacterized protein</fullName>
    </submittedName>
</protein>
<accession>A0ABP1QU74</accession>
<reference evidence="2 3" key="1">
    <citation type="submission" date="2024-08" db="EMBL/GenBank/DDBJ databases">
        <authorList>
            <person name="Cucini C."/>
            <person name="Frati F."/>
        </authorList>
    </citation>
    <scope>NUCLEOTIDE SEQUENCE [LARGE SCALE GENOMIC DNA]</scope>
</reference>
<feature type="region of interest" description="Disordered" evidence="1">
    <location>
        <begin position="8"/>
        <end position="46"/>
    </location>
</feature>
<keyword evidence="3" id="KW-1185">Reference proteome</keyword>
<feature type="compositionally biased region" description="Basic and acidic residues" evidence="1">
    <location>
        <begin position="83"/>
        <end position="99"/>
    </location>
</feature>
<comment type="caution">
    <text evidence="2">The sequence shown here is derived from an EMBL/GenBank/DDBJ whole genome shotgun (WGS) entry which is preliminary data.</text>
</comment>
<gene>
    <name evidence="2" type="ORF">ODALV1_LOCUS15353</name>
</gene>
<organism evidence="2 3">
    <name type="scientific">Orchesella dallaii</name>
    <dbReference type="NCBI Taxonomy" id="48710"/>
    <lineage>
        <taxon>Eukaryota</taxon>
        <taxon>Metazoa</taxon>
        <taxon>Ecdysozoa</taxon>
        <taxon>Arthropoda</taxon>
        <taxon>Hexapoda</taxon>
        <taxon>Collembola</taxon>
        <taxon>Entomobryomorpha</taxon>
        <taxon>Entomobryoidea</taxon>
        <taxon>Orchesellidae</taxon>
        <taxon>Orchesellinae</taxon>
        <taxon>Orchesella</taxon>
    </lineage>
</organism>
<evidence type="ECO:0000313" key="3">
    <source>
        <dbReference type="Proteomes" id="UP001642540"/>
    </source>
</evidence>
<feature type="compositionally biased region" description="Low complexity" evidence="1">
    <location>
        <begin position="17"/>
        <end position="38"/>
    </location>
</feature>
<dbReference type="EMBL" id="CAXLJM020000046">
    <property type="protein sequence ID" value="CAL8111780.1"/>
    <property type="molecule type" value="Genomic_DNA"/>
</dbReference>
<feature type="region of interest" description="Disordered" evidence="1">
    <location>
        <begin position="83"/>
        <end position="108"/>
    </location>
</feature>
<evidence type="ECO:0000256" key="1">
    <source>
        <dbReference type="SAM" id="MobiDB-lite"/>
    </source>
</evidence>
<proteinExistence type="predicted"/>
<sequence>MLLCLMQEMATPKSNRKSTCSSSSSGSVKSNGSSSSNGNSGGERSCDGDLVNIKLETGKDGWIVPSDRDEAVAAAIAISNEEKFTETKESVEDEQRGGSDRYSSSPEDRYLPKMYNRSIFSFPKLCNKIPCCLCNFILCKHRHR</sequence>
<name>A0ABP1QU74_9HEXA</name>
<dbReference type="Proteomes" id="UP001642540">
    <property type="component" value="Unassembled WGS sequence"/>
</dbReference>
<evidence type="ECO:0000313" key="2">
    <source>
        <dbReference type="EMBL" id="CAL8111780.1"/>
    </source>
</evidence>